<evidence type="ECO:0000256" key="1">
    <source>
        <dbReference type="SAM" id="MobiDB-lite"/>
    </source>
</evidence>
<protein>
    <submittedName>
        <fullName evidence="2">Uncharacterized protein</fullName>
    </submittedName>
</protein>
<sequence>MTLATTPNVVGVSRLKLVITPQAITCKMGAPRNDGDTGVVFVMDTLMLKSARKLMSKRRGRALTRQKMTIPEFGGSSSIYRRFSWVRVLGTTRPGQLPRIPGGPSTVSGRVPWVSPMKGQQCPSEWLAAGGDLTDDRSRIWSGSRSRRKACPVLGPQSTRLDREGFKIYSAKGASRTRQAEKATRKSDQLGKFADTWRSPRVDAPDSPRVGKTRVEPSARHAADGGKTSRRPNSNFELKGVIGRKLNRRMGIYVRSDHWAPINRRGGASFAIICKEDYLPRAAESY</sequence>
<accession>A0AA88DQM2</accession>
<reference evidence="2" key="1">
    <citation type="submission" date="2023-07" db="EMBL/GenBank/DDBJ databases">
        <title>draft genome sequence of fig (Ficus carica).</title>
        <authorList>
            <person name="Takahashi T."/>
            <person name="Nishimura K."/>
        </authorList>
    </citation>
    <scope>NUCLEOTIDE SEQUENCE</scope>
</reference>
<evidence type="ECO:0000313" key="2">
    <source>
        <dbReference type="EMBL" id="GMN59470.1"/>
    </source>
</evidence>
<dbReference type="AlphaFoldDB" id="A0AA88DQM2"/>
<gene>
    <name evidence="2" type="ORF">TIFTF001_028559</name>
</gene>
<organism evidence="2 3">
    <name type="scientific">Ficus carica</name>
    <name type="common">Common fig</name>
    <dbReference type="NCBI Taxonomy" id="3494"/>
    <lineage>
        <taxon>Eukaryota</taxon>
        <taxon>Viridiplantae</taxon>
        <taxon>Streptophyta</taxon>
        <taxon>Embryophyta</taxon>
        <taxon>Tracheophyta</taxon>
        <taxon>Spermatophyta</taxon>
        <taxon>Magnoliopsida</taxon>
        <taxon>eudicotyledons</taxon>
        <taxon>Gunneridae</taxon>
        <taxon>Pentapetalae</taxon>
        <taxon>rosids</taxon>
        <taxon>fabids</taxon>
        <taxon>Rosales</taxon>
        <taxon>Moraceae</taxon>
        <taxon>Ficeae</taxon>
        <taxon>Ficus</taxon>
    </lineage>
</organism>
<proteinExistence type="predicted"/>
<dbReference type="Proteomes" id="UP001187192">
    <property type="component" value="Unassembled WGS sequence"/>
</dbReference>
<feature type="compositionally biased region" description="Basic and acidic residues" evidence="1">
    <location>
        <begin position="213"/>
        <end position="224"/>
    </location>
</feature>
<comment type="caution">
    <text evidence="2">The sequence shown here is derived from an EMBL/GenBank/DDBJ whole genome shotgun (WGS) entry which is preliminary data.</text>
</comment>
<dbReference type="EMBL" id="BTGU01000087">
    <property type="protein sequence ID" value="GMN59470.1"/>
    <property type="molecule type" value="Genomic_DNA"/>
</dbReference>
<name>A0AA88DQM2_FICCA</name>
<feature type="region of interest" description="Disordered" evidence="1">
    <location>
        <begin position="173"/>
        <end position="235"/>
    </location>
</feature>
<keyword evidence="3" id="KW-1185">Reference proteome</keyword>
<evidence type="ECO:0000313" key="3">
    <source>
        <dbReference type="Proteomes" id="UP001187192"/>
    </source>
</evidence>
<feature type="compositionally biased region" description="Basic and acidic residues" evidence="1">
    <location>
        <begin position="178"/>
        <end position="189"/>
    </location>
</feature>